<evidence type="ECO:0000313" key="3">
    <source>
        <dbReference type="Proteomes" id="UP000614287"/>
    </source>
</evidence>
<reference evidence="2" key="2">
    <citation type="submission" date="2020-09" db="EMBL/GenBank/DDBJ databases">
        <authorList>
            <person name="Sun Q."/>
            <person name="Kim S."/>
        </authorList>
    </citation>
    <scope>NUCLEOTIDE SEQUENCE</scope>
    <source>
        <strain evidence="2">KCTC 32501</strain>
    </source>
</reference>
<proteinExistence type="predicted"/>
<evidence type="ECO:0000256" key="1">
    <source>
        <dbReference type="SAM" id="Phobius"/>
    </source>
</evidence>
<feature type="transmembrane region" description="Helical" evidence="1">
    <location>
        <begin position="21"/>
        <end position="42"/>
    </location>
</feature>
<protein>
    <submittedName>
        <fullName evidence="2">Uncharacterized protein</fullName>
    </submittedName>
</protein>
<accession>A0A8J3FYF8</accession>
<reference evidence="2" key="1">
    <citation type="journal article" date="2014" name="Int. J. Syst. Evol. Microbiol.">
        <title>Complete genome sequence of Corynebacterium casei LMG S-19264T (=DSM 44701T), isolated from a smear-ripened cheese.</title>
        <authorList>
            <consortium name="US DOE Joint Genome Institute (JGI-PGF)"/>
            <person name="Walter F."/>
            <person name="Albersmeier A."/>
            <person name="Kalinowski J."/>
            <person name="Ruckert C."/>
        </authorList>
    </citation>
    <scope>NUCLEOTIDE SEQUENCE</scope>
    <source>
        <strain evidence="2">KCTC 32501</strain>
    </source>
</reference>
<sequence>MILLIAKLIGGNAMMATAAKWFIPLCFAAAAYNMSIGISYGYGFMEEIPFLLLNFGVPSAVVFFVTKNLAV</sequence>
<keyword evidence="1" id="KW-0472">Membrane</keyword>
<name>A0A8J3FYF8_9BURK</name>
<gene>
    <name evidence="2" type="ORF">GCM10009007_02570</name>
</gene>
<dbReference type="Proteomes" id="UP000614287">
    <property type="component" value="Unassembled WGS sequence"/>
</dbReference>
<keyword evidence="3" id="KW-1185">Reference proteome</keyword>
<feature type="transmembrane region" description="Helical" evidence="1">
    <location>
        <begin position="48"/>
        <end position="66"/>
    </location>
</feature>
<keyword evidence="1" id="KW-1133">Transmembrane helix</keyword>
<comment type="caution">
    <text evidence="2">The sequence shown here is derived from an EMBL/GenBank/DDBJ whole genome shotgun (WGS) entry which is preliminary data.</text>
</comment>
<keyword evidence="1" id="KW-0812">Transmembrane</keyword>
<dbReference type="EMBL" id="BMZG01000001">
    <property type="protein sequence ID" value="GHA65475.1"/>
    <property type="molecule type" value="Genomic_DNA"/>
</dbReference>
<dbReference type="AlphaFoldDB" id="A0A8J3FYF8"/>
<evidence type="ECO:0000313" key="2">
    <source>
        <dbReference type="EMBL" id="GHA65475.1"/>
    </source>
</evidence>
<organism evidence="2 3">
    <name type="scientific">Formosimonas limnophila</name>
    <dbReference type="NCBI Taxonomy" id="1384487"/>
    <lineage>
        <taxon>Bacteria</taxon>
        <taxon>Pseudomonadati</taxon>
        <taxon>Pseudomonadota</taxon>
        <taxon>Betaproteobacteria</taxon>
        <taxon>Burkholderiales</taxon>
        <taxon>Burkholderiaceae</taxon>
        <taxon>Formosimonas</taxon>
    </lineage>
</organism>